<dbReference type="InterPro" id="IPR001128">
    <property type="entry name" value="Cyt_P450"/>
</dbReference>
<dbReference type="PANTHER" id="PTHR24305">
    <property type="entry name" value="CYTOCHROME P450"/>
    <property type="match status" value="1"/>
</dbReference>
<sequence length="479" mass="54152">MFSSTLLLIVISYVLLYVSWVHVIIPTFLSPLSKIPNAHWSASFNPFWMLWVRWRERENRTIHAAHVKHGNIVRLGPKEVSVSSVDDGIRVIYGGGFEKWPWYENQFNNFGVPCMFSMSRSKPHSARKRMISNIYSKSYLQSSPEVHTIAKVVIFDRLLPRLASLSSKQEAVDVLHMHMSSTMDMVTAFLFGLGNGSNFIQDLKAGQEWFTIYQSRRPFRFWDGELPWMKTLSKKLGFPLSPPFVAEATNWIETWVTERCQAAQTWTRSVKEQPTDEPRTPAIVFDHLTNTVSGTAEDKSLGPPNLQIASEVQDHLAAGHETSGIALTYLYWELSRHPALQASLREELLTLSPPLKLPANKADPGLLSPRAVDSLPLLHAILMETLRIHASIPGPQPRLTPYPPVSVAGSPPLDPGIRISTQPYSLHRNADVFPDPEVWKPARWLEPNEKKKAEMMKWFWAFGSGGRMCIGSHLAMQGL</sequence>
<dbReference type="CDD" id="cd11059">
    <property type="entry name" value="CYP_fungal"/>
    <property type="match status" value="1"/>
</dbReference>
<dbReference type="AlphaFoldDB" id="A0AA43TUD5"/>
<feature type="binding site" description="axial binding residue" evidence="5">
    <location>
        <position position="469"/>
    </location>
    <ligand>
        <name>heme</name>
        <dbReference type="ChEBI" id="CHEBI:30413"/>
    </ligand>
    <ligandPart>
        <name>Fe</name>
        <dbReference type="ChEBI" id="CHEBI:18248"/>
    </ligandPart>
</feature>
<evidence type="ECO:0008006" key="10">
    <source>
        <dbReference type="Google" id="ProtNLM"/>
    </source>
</evidence>
<name>A0AA43TUD5_9LECA</name>
<evidence type="ECO:0000313" key="8">
    <source>
        <dbReference type="EMBL" id="MDI1491881.1"/>
    </source>
</evidence>
<evidence type="ECO:0000256" key="3">
    <source>
        <dbReference type="ARBA" id="ARBA00022723"/>
    </source>
</evidence>
<evidence type="ECO:0000256" key="4">
    <source>
        <dbReference type="ARBA" id="ARBA00023004"/>
    </source>
</evidence>
<evidence type="ECO:0000313" key="9">
    <source>
        <dbReference type="Proteomes" id="UP001161017"/>
    </source>
</evidence>
<dbReference type="PRINTS" id="PR00385">
    <property type="entry name" value="P450"/>
</dbReference>
<keyword evidence="7" id="KW-1133">Transmembrane helix</keyword>
<dbReference type="GO" id="GO:0004497">
    <property type="term" value="F:monooxygenase activity"/>
    <property type="evidence" value="ECO:0007669"/>
    <property type="project" value="UniProtKB-KW"/>
</dbReference>
<dbReference type="GO" id="GO:0016705">
    <property type="term" value="F:oxidoreductase activity, acting on paired donors, with incorporation or reduction of molecular oxygen"/>
    <property type="evidence" value="ECO:0007669"/>
    <property type="project" value="InterPro"/>
</dbReference>
<dbReference type="Gene3D" id="1.10.630.10">
    <property type="entry name" value="Cytochrome P450"/>
    <property type="match status" value="1"/>
</dbReference>
<dbReference type="GO" id="GO:0020037">
    <property type="term" value="F:heme binding"/>
    <property type="evidence" value="ECO:0007669"/>
    <property type="project" value="InterPro"/>
</dbReference>
<feature type="transmembrane region" description="Helical" evidence="7">
    <location>
        <begin position="6"/>
        <end position="29"/>
    </location>
</feature>
<dbReference type="InterPro" id="IPR002401">
    <property type="entry name" value="Cyt_P450_E_grp-I"/>
</dbReference>
<evidence type="ECO:0000256" key="5">
    <source>
        <dbReference type="PIRSR" id="PIRSR602401-1"/>
    </source>
</evidence>
<dbReference type="Pfam" id="PF00067">
    <property type="entry name" value="p450"/>
    <property type="match status" value="1"/>
</dbReference>
<keyword evidence="4 5" id="KW-0408">Iron</keyword>
<evidence type="ECO:0000256" key="2">
    <source>
        <dbReference type="ARBA" id="ARBA00010617"/>
    </source>
</evidence>
<keyword evidence="9" id="KW-1185">Reference proteome</keyword>
<keyword evidence="7" id="KW-0812">Transmembrane</keyword>
<dbReference type="PROSITE" id="PS00086">
    <property type="entry name" value="CYTOCHROME_P450"/>
    <property type="match status" value="1"/>
</dbReference>
<protein>
    <recommendedName>
        <fullName evidence="10">Cytochrome P450</fullName>
    </recommendedName>
</protein>
<keyword evidence="5 6" id="KW-0349">Heme</keyword>
<dbReference type="PRINTS" id="PR00463">
    <property type="entry name" value="EP450I"/>
</dbReference>
<dbReference type="EMBL" id="JAPUFD010000016">
    <property type="protein sequence ID" value="MDI1491881.1"/>
    <property type="molecule type" value="Genomic_DNA"/>
</dbReference>
<keyword evidence="6" id="KW-0560">Oxidoreductase</keyword>
<reference evidence="8" key="1">
    <citation type="journal article" date="2023" name="Genome Biol. Evol.">
        <title>First Whole Genome Sequence and Flow Cytometry Genome Size Data for the Lichen-Forming Fungus Ramalina farinacea (Ascomycota).</title>
        <authorList>
            <person name="Llewellyn T."/>
            <person name="Mian S."/>
            <person name="Hill R."/>
            <person name="Leitch I.J."/>
            <person name="Gaya E."/>
        </authorList>
    </citation>
    <scope>NUCLEOTIDE SEQUENCE</scope>
    <source>
        <strain evidence="8">LIQ254RAFAR</strain>
    </source>
</reference>
<dbReference type="InterPro" id="IPR050121">
    <property type="entry name" value="Cytochrome_P450_monoxygenase"/>
</dbReference>
<dbReference type="Proteomes" id="UP001161017">
    <property type="component" value="Unassembled WGS sequence"/>
</dbReference>
<dbReference type="SUPFAM" id="SSF48264">
    <property type="entry name" value="Cytochrome P450"/>
    <property type="match status" value="1"/>
</dbReference>
<accession>A0AA43TUD5</accession>
<evidence type="ECO:0000256" key="1">
    <source>
        <dbReference type="ARBA" id="ARBA00001971"/>
    </source>
</evidence>
<dbReference type="InterPro" id="IPR017972">
    <property type="entry name" value="Cyt_P450_CS"/>
</dbReference>
<comment type="caution">
    <text evidence="8">The sequence shown here is derived from an EMBL/GenBank/DDBJ whole genome shotgun (WGS) entry which is preliminary data.</text>
</comment>
<keyword evidence="6" id="KW-0503">Monooxygenase</keyword>
<proteinExistence type="inferred from homology"/>
<keyword evidence="3 5" id="KW-0479">Metal-binding</keyword>
<evidence type="ECO:0000256" key="6">
    <source>
        <dbReference type="RuleBase" id="RU000461"/>
    </source>
</evidence>
<gene>
    <name evidence="8" type="ORF">OHK93_003092</name>
</gene>
<organism evidence="8 9">
    <name type="scientific">Ramalina farinacea</name>
    <dbReference type="NCBI Taxonomy" id="258253"/>
    <lineage>
        <taxon>Eukaryota</taxon>
        <taxon>Fungi</taxon>
        <taxon>Dikarya</taxon>
        <taxon>Ascomycota</taxon>
        <taxon>Pezizomycotina</taxon>
        <taxon>Lecanoromycetes</taxon>
        <taxon>OSLEUM clade</taxon>
        <taxon>Lecanoromycetidae</taxon>
        <taxon>Lecanorales</taxon>
        <taxon>Lecanorineae</taxon>
        <taxon>Ramalinaceae</taxon>
        <taxon>Ramalina</taxon>
    </lineage>
</organism>
<dbReference type="InterPro" id="IPR036396">
    <property type="entry name" value="Cyt_P450_sf"/>
</dbReference>
<dbReference type="GO" id="GO:0005506">
    <property type="term" value="F:iron ion binding"/>
    <property type="evidence" value="ECO:0007669"/>
    <property type="project" value="InterPro"/>
</dbReference>
<comment type="cofactor">
    <cofactor evidence="1 5">
        <name>heme</name>
        <dbReference type="ChEBI" id="CHEBI:30413"/>
    </cofactor>
</comment>
<comment type="similarity">
    <text evidence="2 6">Belongs to the cytochrome P450 family.</text>
</comment>
<evidence type="ECO:0000256" key="7">
    <source>
        <dbReference type="SAM" id="Phobius"/>
    </source>
</evidence>
<keyword evidence="7" id="KW-0472">Membrane</keyword>
<dbReference type="PANTHER" id="PTHR24305:SF166">
    <property type="entry name" value="CYTOCHROME P450 12A4, MITOCHONDRIAL-RELATED"/>
    <property type="match status" value="1"/>
</dbReference>